<evidence type="ECO:0000313" key="3">
    <source>
        <dbReference type="Proteomes" id="UP000186922"/>
    </source>
</evidence>
<dbReference type="OrthoDB" id="5577209at2759"/>
<feature type="compositionally biased region" description="Basic residues" evidence="1">
    <location>
        <begin position="760"/>
        <end position="785"/>
    </location>
</feature>
<feature type="region of interest" description="Disordered" evidence="1">
    <location>
        <begin position="443"/>
        <end position="484"/>
    </location>
</feature>
<feature type="region of interest" description="Disordered" evidence="1">
    <location>
        <begin position="659"/>
        <end position="785"/>
    </location>
</feature>
<evidence type="ECO:0000313" key="2">
    <source>
        <dbReference type="EMBL" id="GAV04697.1"/>
    </source>
</evidence>
<feature type="compositionally biased region" description="Polar residues" evidence="1">
    <location>
        <begin position="454"/>
        <end position="480"/>
    </location>
</feature>
<feature type="region of interest" description="Disordered" evidence="1">
    <location>
        <begin position="1"/>
        <end position="26"/>
    </location>
</feature>
<organism evidence="2 3">
    <name type="scientific">Ramazzottius varieornatus</name>
    <name type="common">Water bear</name>
    <name type="synonym">Tardigrade</name>
    <dbReference type="NCBI Taxonomy" id="947166"/>
    <lineage>
        <taxon>Eukaryota</taxon>
        <taxon>Metazoa</taxon>
        <taxon>Ecdysozoa</taxon>
        <taxon>Tardigrada</taxon>
        <taxon>Eutardigrada</taxon>
        <taxon>Parachela</taxon>
        <taxon>Hypsibioidea</taxon>
        <taxon>Ramazzottiidae</taxon>
        <taxon>Ramazzottius</taxon>
    </lineage>
</organism>
<name>A0A1D1VT16_RAMVA</name>
<protein>
    <recommendedName>
        <fullName evidence="4">CUE domain-containing protein</fullName>
    </recommendedName>
</protein>
<comment type="caution">
    <text evidence="2">The sequence shown here is derived from an EMBL/GenBank/DDBJ whole genome shotgun (WGS) entry which is preliminary data.</text>
</comment>
<accession>A0A1D1VT16</accession>
<dbReference type="EMBL" id="BDGG01000011">
    <property type="protein sequence ID" value="GAV04697.1"/>
    <property type="molecule type" value="Genomic_DNA"/>
</dbReference>
<feature type="compositionally biased region" description="Basic and acidic residues" evidence="1">
    <location>
        <begin position="667"/>
        <end position="678"/>
    </location>
</feature>
<proteinExistence type="predicted"/>
<sequence>MKLKEETMAPNMLDTTDTTRDGKQAELQGTPVDQLYHSILDPRGKLVEIPALSEQWPRMALTARYIRYPGVMDKKDALTAWRSAAQAYAEQLRMLTSSMSYDRFWCHVAFAPAELLEFLRSFSTNGTRAYDLVNVEHPDDAALLARITAMFVLCLVTISKTHRSRKEHISSAKHSELVQKFIKLPLLLDFCAFFQPTQAELYRVMSNALMAFFVINRRLYSDLRRSLRDIGEMLFQPIEEKLSDPDQPSVANMPTDDLVAIIGYLCDITCTVHRLLLLADYDITAIFREVKFHSMLVQLTENVVWKLNREILARAAQRSPGTQDRVTFQLLTVAKDKGVLMEQAIVDVYRRLQTPALSPEPPTHGGKEISAAESLSNLLEVFGRSPLFTIVYEKWAPIRPDIVRLQSSPEGKDKLDEAAVDILAHTIKEAHLQHKLTWDYSRSGAAKSRAPNAPFTQHDSPHPSSTKPVATAEKSGTSGDNVLADSKAQEVSQQVLDMLAEMNLEPSYVQVCVVHYKYDLNATVDGILSGTAPVGPMVKEEPKPAVQPERQQKTQVELEQPWQTVFDSREVVRPNVLPTGATSSVIDKVYYGKRDAYEEVADEMINDETRQITIARVQQMYDDEYDDTYDEFEAAEAHVHLNDKQDPVVKELADLRKDSNVGNVDLPSDRDAQGRKIDVIPPNLNRAGQGERRRNLVEEEDEPEGEREQRPADLWARQMADNYNRQVARRPGGSGENARPPVGSSGLPGSQQEARERAHKEKNKAHAANHNRKAGGQHKRNQGMF</sequence>
<evidence type="ECO:0000256" key="1">
    <source>
        <dbReference type="SAM" id="MobiDB-lite"/>
    </source>
</evidence>
<dbReference type="AlphaFoldDB" id="A0A1D1VT16"/>
<dbReference type="STRING" id="947166.A0A1D1VT16"/>
<gene>
    <name evidence="2" type="primary">RvY_14942</name>
    <name evidence="2" type="synonym">RvY_14942.1</name>
    <name evidence="2" type="ORF">RvY_14942-1</name>
</gene>
<keyword evidence="3" id="KW-1185">Reference proteome</keyword>
<reference evidence="2 3" key="1">
    <citation type="journal article" date="2016" name="Nat. Commun.">
        <title>Extremotolerant tardigrade genome and improved radiotolerance of human cultured cells by tardigrade-unique protein.</title>
        <authorList>
            <person name="Hashimoto T."/>
            <person name="Horikawa D.D."/>
            <person name="Saito Y."/>
            <person name="Kuwahara H."/>
            <person name="Kozuka-Hata H."/>
            <person name="Shin-I T."/>
            <person name="Minakuchi Y."/>
            <person name="Ohishi K."/>
            <person name="Motoyama A."/>
            <person name="Aizu T."/>
            <person name="Enomoto A."/>
            <person name="Kondo K."/>
            <person name="Tanaka S."/>
            <person name="Hara Y."/>
            <person name="Koshikawa S."/>
            <person name="Sagara H."/>
            <person name="Miura T."/>
            <person name="Yokobori S."/>
            <person name="Miyagawa K."/>
            <person name="Suzuki Y."/>
            <person name="Kubo T."/>
            <person name="Oyama M."/>
            <person name="Kohara Y."/>
            <person name="Fujiyama A."/>
            <person name="Arakawa K."/>
            <person name="Katayama T."/>
            <person name="Toyoda A."/>
            <person name="Kunieda T."/>
        </authorList>
    </citation>
    <scope>NUCLEOTIDE SEQUENCE [LARGE SCALE GENOMIC DNA]</scope>
    <source>
        <strain evidence="2 3">YOKOZUNA-1</strain>
    </source>
</reference>
<dbReference type="Proteomes" id="UP000186922">
    <property type="component" value="Unassembled WGS sequence"/>
</dbReference>
<evidence type="ECO:0008006" key="4">
    <source>
        <dbReference type="Google" id="ProtNLM"/>
    </source>
</evidence>